<organism evidence="1 2">
    <name type="scientific">Gelidibacter sediminis</name>
    <dbReference type="NCBI Taxonomy" id="1608710"/>
    <lineage>
        <taxon>Bacteria</taxon>
        <taxon>Pseudomonadati</taxon>
        <taxon>Bacteroidota</taxon>
        <taxon>Flavobacteriia</taxon>
        <taxon>Flavobacteriales</taxon>
        <taxon>Flavobacteriaceae</taxon>
        <taxon>Gelidibacter</taxon>
    </lineage>
</organism>
<gene>
    <name evidence="1" type="ORF">BXY82_2601</name>
</gene>
<dbReference type="EMBL" id="SOBW01000008">
    <property type="protein sequence ID" value="TDU40549.1"/>
    <property type="molecule type" value="Genomic_DNA"/>
</dbReference>
<accession>A0A4R7Q1Q6</accession>
<reference evidence="1 2" key="1">
    <citation type="submission" date="2019-03" db="EMBL/GenBank/DDBJ databases">
        <title>Genomic Encyclopedia of Archaeal and Bacterial Type Strains, Phase II (KMG-II): from individual species to whole genera.</title>
        <authorList>
            <person name="Goeker M."/>
        </authorList>
    </citation>
    <scope>NUCLEOTIDE SEQUENCE [LARGE SCALE GENOMIC DNA]</scope>
    <source>
        <strain evidence="1 2">DSM 28135</strain>
    </source>
</reference>
<keyword evidence="2" id="KW-1185">Reference proteome</keyword>
<sequence>MFNKLKAQLSKSLKSRKLNVFGAFLVLSFCFWALTKLSKSYTETIAFEIIYKNVPEQHHVEIDSSKKVKVGVKAYGFNLLKYSFFKPTFQIDFKSDVSLKNNMYIWNAKQNVAKINAKFKNSVDVLSIQPDTLRFPYQSLAVKKVPVKTNISIAYTPGYDMSSKLKITPDSVRIIGSKKIIANIDEVTTKKVDLKNIKSDIKNVIQIEMTEALKQLKISDKTVTVTGHVEKFTEGTFNVPVTIINLPADTNINFFPKTIPVAYNVSLNNYKMVKPSDFRVECNYKDIDNTEKSFLIPKLVKVPEIVKSARLKQHKVEFILMQ</sequence>
<dbReference type="Proteomes" id="UP000294689">
    <property type="component" value="Unassembled WGS sequence"/>
</dbReference>
<comment type="caution">
    <text evidence="1">The sequence shown here is derived from an EMBL/GenBank/DDBJ whole genome shotgun (WGS) entry which is preliminary data.</text>
</comment>
<dbReference type="InterPro" id="IPR053154">
    <property type="entry name" value="c-di-AMP_regulator"/>
</dbReference>
<dbReference type="Gene3D" id="2.170.120.40">
    <property type="entry name" value="YbbR-like domain"/>
    <property type="match status" value="1"/>
</dbReference>
<dbReference type="PANTHER" id="PTHR37804">
    <property type="entry name" value="CDAA REGULATORY PROTEIN CDAR"/>
    <property type="match status" value="1"/>
</dbReference>
<dbReference type="Pfam" id="PF07949">
    <property type="entry name" value="YbbR"/>
    <property type="match status" value="1"/>
</dbReference>
<dbReference type="InterPro" id="IPR012505">
    <property type="entry name" value="YbbR"/>
</dbReference>
<name>A0A4R7Q1Q6_9FLAO</name>
<proteinExistence type="predicted"/>
<evidence type="ECO:0000313" key="2">
    <source>
        <dbReference type="Proteomes" id="UP000294689"/>
    </source>
</evidence>
<protein>
    <submittedName>
        <fullName evidence="1">YbbR-like protein</fullName>
    </submittedName>
</protein>
<dbReference type="PANTHER" id="PTHR37804:SF1">
    <property type="entry name" value="CDAA REGULATORY PROTEIN CDAR"/>
    <property type="match status" value="1"/>
</dbReference>
<evidence type="ECO:0000313" key="1">
    <source>
        <dbReference type="EMBL" id="TDU40549.1"/>
    </source>
</evidence>
<dbReference type="AlphaFoldDB" id="A0A4R7Q1Q6"/>
<dbReference type="RefSeq" id="WP_133758553.1">
    <property type="nucleotide sequence ID" value="NZ_SOBW01000008.1"/>
</dbReference>
<dbReference type="OrthoDB" id="1150187at2"/>